<sequence>MCCRIPRHETLDHLFTSSDQAIKVVMAEFSRLEPNWGWITVCQLAEAYKPRINSSMIRWTKTNRDIWKLNTDGSFKERHKVAGIGGIVRKEMEIWSLLSQDLSNSRLTMPAS</sequence>
<protein>
    <recommendedName>
        <fullName evidence="3">RNase H type-1 domain-containing protein</fullName>
    </recommendedName>
</protein>
<evidence type="ECO:0000313" key="2">
    <source>
        <dbReference type="Proteomes" id="UP000823775"/>
    </source>
</evidence>
<dbReference type="EMBL" id="JACEIK010002026">
    <property type="protein sequence ID" value="MCD9558539.1"/>
    <property type="molecule type" value="Genomic_DNA"/>
</dbReference>
<evidence type="ECO:0008006" key="3">
    <source>
        <dbReference type="Google" id="ProtNLM"/>
    </source>
</evidence>
<keyword evidence="2" id="KW-1185">Reference proteome</keyword>
<evidence type="ECO:0000313" key="1">
    <source>
        <dbReference type="EMBL" id="MCD9558539.1"/>
    </source>
</evidence>
<reference evidence="1 2" key="1">
    <citation type="journal article" date="2021" name="BMC Genomics">
        <title>Datura genome reveals duplications of psychoactive alkaloid biosynthetic genes and high mutation rate following tissue culture.</title>
        <authorList>
            <person name="Rajewski A."/>
            <person name="Carter-House D."/>
            <person name="Stajich J."/>
            <person name="Litt A."/>
        </authorList>
    </citation>
    <scope>NUCLEOTIDE SEQUENCE [LARGE SCALE GENOMIC DNA]</scope>
    <source>
        <strain evidence="1">AR-01</strain>
    </source>
</reference>
<comment type="caution">
    <text evidence="1">The sequence shown here is derived from an EMBL/GenBank/DDBJ whole genome shotgun (WGS) entry which is preliminary data.</text>
</comment>
<proteinExistence type="predicted"/>
<organism evidence="1 2">
    <name type="scientific">Datura stramonium</name>
    <name type="common">Jimsonweed</name>
    <name type="synonym">Common thornapple</name>
    <dbReference type="NCBI Taxonomy" id="4076"/>
    <lineage>
        <taxon>Eukaryota</taxon>
        <taxon>Viridiplantae</taxon>
        <taxon>Streptophyta</taxon>
        <taxon>Embryophyta</taxon>
        <taxon>Tracheophyta</taxon>
        <taxon>Spermatophyta</taxon>
        <taxon>Magnoliopsida</taxon>
        <taxon>eudicotyledons</taxon>
        <taxon>Gunneridae</taxon>
        <taxon>Pentapetalae</taxon>
        <taxon>asterids</taxon>
        <taxon>lamiids</taxon>
        <taxon>Solanales</taxon>
        <taxon>Solanaceae</taxon>
        <taxon>Solanoideae</taxon>
        <taxon>Datureae</taxon>
        <taxon>Datura</taxon>
    </lineage>
</organism>
<dbReference type="Proteomes" id="UP000823775">
    <property type="component" value="Unassembled WGS sequence"/>
</dbReference>
<name>A0ABS8UI88_DATST</name>
<accession>A0ABS8UI88</accession>
<gene>
    <name evidence="1" type="ORF">HAX54_015941</name>
</gene>